<dbReference type="SUPFAM" id="SSF49367">
    <property type="entry name" value="Superoxide reductase-like"/>
    <property type="match status" value="1"/>
</dbReference>
<feature type="domain" description="Desulfoferrodoxin ferrous iron-binding" evidence="1">
    <location>
        <begin position="45"/>
        <end position="129"/>
    </location>
</feature>
<dbReference type="Proteomes" id="UP000232638">
    <property type="component" value="Chromosome"/>
</dbReference>
<dbReference type="KEGG" id="tsy:THSYN_04110"/>
<dbReference type="InterPro" id="IPR002742">
    <property type="entry name" value="Desulfoferrodoxin_Fe-bd_dom"/>
</dbReference>
<dbReference type="EMBL" id="CP020370">
    <property type="protein sequence ID" value="AUB80226.1"/>
    <property type="molecule type" value="Genomic_DNA"/>
</dbReference>
<organism evidence="2 3">
    <name type="scientific">Candidatus Thiodictyon syntrophicum</name>
    <dbReference type="NCBI Taxonomy" id="1166950"/>
    <lineage>
        <taxon>Bacteria</taxon>
        <taxon>Pseudomonadati</taxon>
        <taxon>Pseudomonadota</taxon>
        <taxon>Gammaproteobacteria</taxon>
        <taxon>Chromatiales</taxon>
        <taxon>Chromatiaceae</taxon>
        <taxon>Thiodictyon</taxon>
    </lineage>
</organism>
<dbReference type="Gene3D" id="2.60.40.730">
    <property type="entry name" value="SOR catalytic domain"/>
    <property type="match status" value="1"/>
</dbReference>
<evidence type="ECO:0000313" key="2">
    <source>
        <dbReference type="EMBL" id="AUB80226.1"/>
    </source>
</evidence>
<accession>A0A2K8U3Q9</accession>
<dbReference type="GO" id="GO:0016491">
    <property type="term" value="F:oxidoreductase activity"/>
    <property type="evidence" value="ECO:0007669"/>
    <property type="project" value="InterPro"/>
</dbReference>
<sequence length="144" mass="15776">MLGALAAVTRVLPVAAQSVVMIGGPMAGSVFFTRDDPGLWASEIDRHLPEIKTEAAPGSTTSVSIRTPHPMDGFKHYILKHKLLDARFRLLSQKTFNPERDQPFSRHVLPAGYRGPVYAVSICNLHDTWIEGVMIEGDGLSPAR</sequence>
<name>A0A2K8U3Q9_9GAMM</name>
<dbReference type="AlphaFoldDB" id="A0A2K8U3Q9"/>
<dbReference type="Pfam" id="PF01880">
    <property type="entry name" value="Desulfoferrodox"/>
    <property type="match status" value="1"/>
</dbReference>
<dbReference type="GO" id="GO:0005506">
    <property type="term" value="F:iron ion binding"/>
    <property type="evidence" value="ECO:0007669"/>
    <property type="project" value="InterPro"/>
</dbReference>
<protein>
    <recommendedName>
        <fullName evidence="1">Desulfoferrodoxin ferrous iron-binding domain-containing protein</fullName>
    </recommendedName>
</protein>
<gene>
    <name evidence="2" type="ORF">THSYN_04110</name>
</gene>
<evidence type="ECO:0000313" key="3">
    <source>
        <dbReference type="Proteomes" id="UP000232638"/>
    </source>
</evidence>
<dbReference type="InterPro" id="IPR036073">
    <property type="entry name" value="Desulfoferrodoxin_Fe-bd_dom_sf"/>
</dbReference>
<reference evidence="2 3" key="1">
    <citation type="submission" date="2017-03" db="EMBL/GenBank/DDBJ databases">
        <title>Complete genome sequence of Candidatus 'Thiodictyon syntrophicum' sp. nov. strain Cad16T, a photolithoautotroph purple sulfur bacterium isolated from an alpine meromictic lake.</title>
        <authorList>
            <person name="Luedin S.M."/>
            <person name="Pothier J.F."/>
            <person name="Danza F."/>
            <person name="Storelli N."/>
            <person name="Wittwer M."/>
            <person name="Tonolla M."/>
        </authorList>
    </citation>
    <scope>NUCLEOTIDE SEQUENCE [LARGE SCALE GENOMIC DNA]</scope>
    <source>
        <strain evidence="2 3">Cad16T</strain>
    </source>
</reference>
<proteinExistence type="predicted"/>
<evidence type="ECO:0000259" key="1">
    <source>
        <dbReference type="Pfam" id="PF01880"/>
    </source>
</evidence>
<keyword evidence="3" id="KW-1185">Reference proteome</keyword>